<protein>
    <submittedName>
        <fullName evidence="2">Uncharacterized protein</fullName>
    </submittedName>
</protein>
<feature type="compositionally biased region" description="Basic and acidic residues" evidence="1">
    <location>
        <begin position="391"/>
        <end position="402"/>
    </location>
</feature>
<reference evidence="2" key="1">
    <citation type="journal article" date="2021" name="Mol. Plant Microbe Interact.">
        <title>Complete Genome Sequence of the Plant-Pathogenic Fungus Colletotrichum lupini.</title>
        <authorList>
            <person name="Baroncelli R."/>
            <person name="Pensec F."/>
            <person name="Da Lio D."/>
            <person name="Boufleur T."/>
            <person name="Vicente I."/>
            <person name="Sarrocco S."/>
            <person name="Picot A."/>
            <person name="Baraldi E."/>
            <person name="Sukno S."/>
            <person name="Thon M."/>
            <person name="Le Floch G."/>
        </authorList>
    </citation>
    <scope>NUCLEOTIDE SEQUENCE</scope>
    <source>
        <strain evidence="2">IMI 504893</strain>
    </source>
</reference>
<accession>A0A9Q8T2K7</accession>
<feature type="compositionally biased region" description="Polar residues" evidence="1">
    <location>
        <begin position="370"/>
        <end position="381"/>
    </location>
</feature>
<dbReference type="GeneID" id="73347609"/>
<proteinExistence type="predicted"/>
<keyword evidence="3" id="KW-1185">Reference proteome</keyword>
<dbReference type="KEGG" id="clup:CLUP02_13661"/>
<feature type="region of interest" description="Disordered" evidence="1">
    <location>
        <begin position="370"/>
        <end position="402"/>
    </location>
</feature>
<sequence>MERLQINYAKRRHPAAEDWQKRPSVAICSDMGAWVSVGGLLGCCCIVNSVLHGAWLVPHTRVHGYLEVVDTEMGIEVRLVQSCGSAEAPEPFHPPRVPNGEPLTTRTDLYLTQWSVDDLGDLEAQRSPSDKTLYPPVLALAQLTVLPYLKSRLLVPYCCDCFSRIPPAERDEVEFVGTRLARKRPAESTRLLPAMFVNHQKKNSDINLPYSRSQPSATCENPRRARKRTAYKLYCVYYYNNKPPSSNRNIGSIGMRQPQLSDGWMGGGRRADAGSLTYMVITHMHTMTVATKPVVKEEKVTSSSGNHRRKEKHRHSLISLLAACPTIHRSSPRPRERELEYDFHSAGGSDLEPGASLTTSLHLRQRDSINNPQMGMQSTQARVDPRMAMSVKEKPKAPEPIL</sequence>
<evidence type="ECO:0000256" key="1">
    <source>
        <dbReference type="SAM" id="MobiDB-lite"/>
    </source>
</evidence>
<dbReference type="Proteomes" id="UP000830671">
    <property type="component" value="Chromosome 7"/>
</dbReference>
<gene>
    <name evidence="2" type="ORF">CLUP02_13661</name>
</gene>
<dbReference type="AlphaFoldDB" id="A0A9Q8T2K7"/>
<dbReference type="EMBL" id="CP019479">
    <property type="protein sequence ID" value="UQC88139.1"/>
    <property type="molecule type" value="Genomic_DNA"/>
</dbReference>
<organism evidence="2 3">
    <name type="scientific">Colletotrichum lupini</name>
    <dbReference type="NCBI Taxonomy" id="145971"/>
    <lineage>
        <taxon>Eukaryota</taxon>
        <taxon>Fungi</taxon>
        <taxon>Dikarya</taxon>
        <taxon>Ascomycota</taxon>
        <taxon>Pezizomycotina</taxon>
        <taxon>Sordariomycetes</taxon>
        <taxon>Hypocreomycetidae</taxon>
        <taxon>Glomerellales</taxon>
        <taxon>Glomerellaceae</taxon>
        <taxon>Colletotrichum</taxon>
        <taxon>Colletotrichum acutatum species complex</taxon>
    </lineage>
</organism>
<name>A0A9Q8T2K7_9PEZI</name>
<evidence type="ECO:0000313" key="3">
    <source>
        <dbReference type="Proteomes" id="UP000830671"/>
    </source>
</evidence>
<evidence type="ECO:0000313" key="2">
    <source>
        <dbReference type="EMBL" id="UQC88139.1"/>
    </source>
</evidence>
<dbReference type="RefSeq" id="XP_049149745.1">
    <property type="nucleotide sequence ID" value="XM_049292599.1"/>
</dbReference>